<evidence type="ECO:0000313" key="4">
    <source>
        <dbReference type="Proteomes" id="UP000799770"/>
    </source>
</evidence>
<sequence length="359" mass="41254">MPRRRDREEDLEDEEMNDHELGEEDGPPSIDPYAVLELETEATADDVKKAYRKLALKHHPDKAPETDKTAANKKFQEIAFAYAVLSDEARRKRYDLTGSTAETIEGDDDFDWLSFYRQQFEDVVTQDNIKRIADEYKDSAEERRDLLDAYTKKKGNLDAVYGLVMLSDILEDDDRFRTILDEEIEKGTIDSFKAYEKQNNDAARKKAKDKEIKRREQFDKEHSNDFEDAKAKAKSKSKSKKHDVSDMAGLAALIQRKQATRGNFFDQLEAKYAPSPRGKKRATPMEEPPEEMFAAARKKQKENGAKKKAAKKVEEVDDMDDDEEDIVPSDEDEESEEEKPKPKKKGKLTKGKSRAKARA</sequence>
<organism evidence="3 4">
    <name type="scientific">Lophiotrema nucula</name>
    <dbReference type="NCBI Taxonomy" id="690887"/>
    <lineage>
        <taxon>Eukaryota</taxon>
        <taxon>Fungi</taxon>
        <taxon>Dikarya</taxon>
        <taxon>Ascomycota</taxon>
        <taxon>Pezizomycotina</taxon>
        <taxon>Dothideomycetes</taxon>
        <taxon>Pleosporomycetidae</taxon>
        <taxon>Pleosporales</taxon>
        <taxon>Lophiotremataceae</taxon>
        <taxon>Lophiotrema</taxon>
    </lineage>
</organism>
<dbReference type="InterPro" id="IPR001623">
    <property type="entry name" value="DnaJ_domain"/>
</dbReference>
<accession>A0A6A5YU48</accession>
<feature type="region of interest" description="Disordered" evidence="1">
    <location>
        <begin position="1"/>
        <end position="31"/>
    </location>
</feature>
<dbReference type="EMBL" id="ML977337">
    <property type="protein sequence ID" value="KAF2110550.1"/>
    <property type="molecule type" value="Genomic_DNA"/>
</dbReference>
<gene>
    <name evidence="3" type="ORF">BDV96DRAFT_500794</name>
</gene>
<dbReference type="GO" id="GO:0005737">
    <property type="term" value="C:cytoplasm"/>
    <property type="evidence" value="ECO:0007669"/>
    <property type="project" value="TreeGrafter"/>
</dbReference>
<evidence type="ECO:0000313" key="3">
    <source>
        <dbReference type="EMBL" id="KAF2110550.1"/>
    </source>
</evidence>
<dbReference type="PANTHER" id="PTHR44144">
    <property type="entry name" value="DNAJ HOMOLOG SUBFAMILY C MEMBER 9"/>
    <property type="match status" value="1"/>
</dbReference>
<dbReference type="InterPro" id="IPR018253">
    <property type="entry name" value="DnaJ_domain_CS"/>
</dbReference>
<dbReference type="Pfam" id="PF00226">
    <property type="entry name" value="DnaJ"/>
    <property type="match status" value="1"/>
</dbReference>
<proteinExistence type="predicted"/>
<feature type="compositionally biased region" description="Acidic residues" evidence="1">
    <location>
        <begin position="315"/>
        <end position="337"/>
    </location>
</feature>
<evidence type="ECO:0000259" key="2">
    <source>
        <dbReference type="PROSITE" id="PS50076"/>
    </source>
</evidence>
<dbReference type="Pfam" id="PF23302">
    <property type="entry name" value="HTH_DNAJC9"/>
    <property type="match status" value="1"/>
</dbReference>
<dbReference type="GO" id="GO:0031072">
    <property type="term" value="F:heat shock protein binding"/>
    <property type="evidence" value="ECO:0007669"/>
    <property type="project" value="TreeGrafter"/>
</dbReference>
<reference evidence="3" key="1">
    <citation type="journal article" date="2020" name="Stud. Mycol.">
        <title>101 Dothideomycetes genomes: a test case for predicting lifestyles and emergence of pathogens.</title>
        <authorList>
            <person name="Haridas S."/>
            <person name="Albert R."/>
            <person name="Binder M."/>
            <person name="Bloem J."/>
            <person name="Labutti K."/>
            <person name="Salamov A."/>
            <person name="Andreopoulos B."/>
            <person name="Baker S."/>
            <person name="Barry K."/>
            <person name="Bills G."/>
            <person name="Bluhm B."/>
            <person name="Cannon C."/>
            <person name="Castanera R."/>
            <person name="Culley D."/>
            <person name="Daum C."/>
            <person name="Ezra D."/>
            <person name="Gonzalez J."/>
            <person name="Henrissat B."/>
            <person name="Kuo A."/>
            <person name="Liang C."/>
            <person name="Lipzen A."/>
            <person name="Lutzoni F."/>
            <person name="Magnuson J."/>
            <person name="Mondo S."/>
            <person name="Nolan M."/>
            <person name="Ohm R."/>
            <person name="Pangilinan J."/>
            <person name="Park H.-J."/>
            <person name="Ramirez L."/>
            <person name="Alfaro M."/>
            <person name="Sun H."/>
            <person name="Tritt A."/>
            <person name="Yoshinaga Y."/>
            <person name="Zwiers L.-H."/>
            <person name="Turgeon B."/>
            <person name="Goodwin S."/>
            <person name="Spatafora J."/>
            <person name="Crous P."/>
            <person name="Grigoriev I."/>
        </authorList>
    </citation>
    <scope>NUCLEOTIDE SEQUENCE</scope>
    <source>
        <strain evidence="3">CBS 627.86</strain>
    </source>
</reference>
<dbReference type="InterPro" id="IPR052594">
    <property type="entry name" value="J_domain-containing_protein"/>
</dbReference>
<feature type="compositionally biased region" description="Basic residues" evidence="1">
    <location>
        <begin position="296"/>
        <end position="310"/>
    </location>
</feature>
<feature type="compositionally biased region" description="Basic and acidic residues" evidence="1">
    <location>
        <begin position="198"/>
        <end position="231"/>
    </location>
</feature>
<feature type="domain" description="J" evidence="2">
    <location>
        <begin position="31"/>
        <end position="98"/>
    </location>
</feature>
<dbReference type="Gene3D" id="1.10.287.110">
    <property type="entry name" value="DnaJ domain"/>
    <property type="match status" value="1"/>
</dbReference>
<dbReference type="SUPFAM" id="SSF46565">
    <property type="entry name" value="Chaperone J-domain"/>
    <property type="match status" value="1"/>
</dbReference>
<feature type="compositionally biased region" description="Acidic residues" evidence="1">
    <location>
        <begin position="9"/>
        <end position="26"/>
    </location>
</feature>
<dbReference type="PANTHER" id="PTHR44144:SF1">
    <property type="entry name" value="DNAJ HOMOLOG SUBFAMILY C MEMBER 9"/>
    <property type="match status" value="1"/>
</dbReference>
<dbReference type="InterPro" id="IPR036869">
    <property type="entry name" value="J_dom_sf"/>
</dbReference>
<feature type="region of interest" description="Disordered" evidence="1">
    <location>
        <begin position="198"/>
        <end position="245"/>
    </location>
</feature>
<dbReference type="InterPro" id="IPR056453">
    <property type="entry name" value="HTH_DNAJC9"/>
</dbReference>
<feature type="compositionally biased region" description="Basic residues" evidence="1">
    <location>
        <begin position="341"/>
        <end position="359"/>
    </location>
</feature>
<dbReference type="Proteomes" id="UP000799770">
    <property type="component" value="Unassembled WGS sequence"/>
</dbReference>
<feature type="compositionally biased region" description="Basic residues" evidence="1">
    <location>
        <begin position="232"/>
        <end position="241"/>
    </location>
</feature>
<dbReference type="SMART" id="SM00271">
    <property type="entry name" value="DnaJ"/>
    <property type="match status" value="1"/>
</dbReference>
<evidence type="ECO:0000256" key="1">
    <source>
        <dbReference type="SAM" id="MobiDB-lite"/>
    </source>
</evidence>
<keyword evidence="4" id="KW-1185">Reference proteome</keyword>
<dbReference type="PRINTS" id="PR00625">
    <property type="entry name" value="JDOMAIN"/>
</dbReference>
<dbReference type="CDD" id="cd06257">
    <property type="entry name" value="DnaJ"/>
    <property type="match status" value="1"/>
</dbReference>
<dbReference type="PROSITE" id="PS00636">
    <property type="entry name" value="DNAJ_1"/>
    <property type="match status" value="1"/>
</dbReference>
<protein>
    <recommendedName>
        <fullName evidence="2">J domain-containing protein</fullName>
    </recommendedName>
</protein>
<name>A0A6A5YU48_9PLEO</name>
<dbReference type="FunFam" id="1.10.287.110:FF:000110">
    <property type="entry name" value="DnaJ domain protein (AFU_orthologue AFUA_2G13210)"/>
    <property type="match status" value="1"/>
</dbReference>
<dbReference type="GO" id="GO:0005634">
    <property type="term" value="C:nucleus"/>
    <property type="evidence" value="ECO:0007669"/>
    <property type="project" value="TreeGrafter"/>
</dbReference>
<feature type="region of interest" description="Disordered" evidence="1">
    <location>
        <begin position="263"/>
        <end position="359"/>
    </location>
</feature>
<dbReference type="OrthoDB" id="110024at2759"/>
<dbReference type="PROSITE" id="PS50076">
    <property type="entry name" value="DNAJ_2"/>
    <property type="match status" value="1"/>
</dbReference>
<dbReference type="AlphaFoldDB" id="A0A6A5YU48"/>